<dbReference type="Pfam" id="PF00512">
    <property type="entry name" value="HisKA"/>
    <property type="match status" value="1"/>
</dbReference>
<dbReference type="SUPFAM" id="SSF52172">
    <property type="entry name" value="CheY-like"/>
    <property type="match status" value="1"/>
</dbReference>
<dbReference type="Pfam" id="PF00072">
    <property type="entry name" value="Response_reg"/>
    <property type="match status" value="1"/>
</dbReference>
<evidence type="ECO:0000259" key="5">
    <source>
        <dbReference type="PROSITE" id="PS50109"/>
    </source>
</evidence>
<dbReference type="SMART" id="SM00448">
    <property type="entry name" value="REC"/>
    <property type="match status" value="1"/>
</dbReference>
<evidence type="ECO:0000256" key="2">
    <source>
        <dbReference type="ARBA" id="ARBA00012438"/>
    </source>
</evidence>
<dbReference type="InterPro" id="IPR001789">
    <property type="entry name" value="Sig_transdc_resp-reg_receiver"/>
</dbReference>
<organism evidence="9 10">
    <name type="scientific">Herbaspirillum lusitanum</name>
    <dbReference type="NCBI Taxonomy" id="213312"/>
    <lineage>
        <taxon>Bacteria</taxon>
        <taxon>Pseudomonadati</taxon>
        <taxon>Pseudomonadota</taxon>
        <taxon>Betaproteobacteria</taxon>
        <taxon>Burkholderiales</taxon>
        <taxon>Oxalobacteraceae</taxon>
        <taxon>Herbaspirillum</taxon>
    </lineage>
</organism>
<dbReference type="InterPro" id="IPR004358">
    <property type="entry name" value="Sig_transdc_His_kin-like_C"/>
</dbReference>
<dbReference type="PROSITE" id="PS50113">
    <property type="entry name" value="PAC"/>
    <property type="match status" value="1"/>
</dbReference>
<dbReference type="InterPro" id="IPR000700">
    <property type="entry name" value="PAS-assoc_C"/>
</dbReference>
<evidence type="ECO:0000259" key="8">
    <source>
        <dbReference type="PROSITE" id="PS50113"/>
    </source>
</evidence>
<evidence type="ECO:0000256" key="3">
    <source>
        <dbReference type="ARBA" id="ARBA00022553"/>
    </source>
</evidence>
<dbReference type="SMART" id="SM00387">
    <property type="entry name" value="HATPase_c"/>
    <property type="match status" value="1"/>
</dbReference>
<dbReference type="PANTHER" id="PTHR43065:SF42">
    <property type="entry name" value="TWO-COMPONENT SENSOR PPRA"/>
    <property type="match status" value="1"/>
</dbReference>
<dbReference type="SMART" id="SM00388">
    <property type="entry name" value="HisKA"/>
    <property type="match status" value="1"/>
</dbReference>
<reference evidence="9 10" key="1">
    <citation type="journal article" date="2024" name="Chem. Sci.">
        <title>Discovery of megapolipeptins by genome mining of a Burkholderiales bacteria collection.</title>
        <authorList>
            <person name="Paulo B.S."/>
            <person name="Recchia M.J.J."/>
            <person name="Lee S."/>
            <person name="Fergusson C.H."/>
            <person name="Romanowski S.B."/>
            <person name="Hernandez A."/>
            <person name="Krull N."/>
            <person name="Liu D.Y."/>
            <person name="Cavanagh H."/>
            <person name="Bos A."/>
            <person name="Gray C.A."/>
            <person name="Murphy B.T."/>
            <person name="Linington R.G."/>
            <person name="Eustaquio A.S."/>
        </authorList>
    </citation>
    <scope>NUCLEOTIDE SEQUENCE [LARGE SCALE GENOMIC DNA]</scope>
    <source>
        <strain evidence="9 10">RL21-008-BIB-A</strain>
    </source>
</reference>
<dbReference type="Gene3D" id="3.40.50.2300">
    <property type="match status" value="1"/>
</dbReference>
<dbReference type="InterPro" id="IPR035965">
    <property type="entry name" value="PAS-like_dom_sf"/>
</dbReference>
<evidence type="ECO:0000256" key="4">
    <source>
        <dbReference type="PROSITE-ProRule" id="PRU00169"/>
    </source>
</evidence>
<dbReference type="Gene3D" id="1.10.287.130">
    <property type="match status" value="1"/>
</dbReference>
<evidence type="ECO:0000256" key="1">
    <source>
        <dbReference type="ARBA" id="ARBA00000085"/>
    </source>
</evidence>
<name>A0ABW9A643_9BURK</name>
<dbReference type="SMART" id="SM00086">
    <property type="entry name" value="PAC"/>
    <property type="match status" value="1"/>
</dbReference>
<dbReference type="PROSITE" id="PS50109">
    <property type="entry name" value="HIS_KIN"/>
    <property type="match status" value="1"/>
</dbReference>
<dbReference type="PANTHER" id="PTHR43065">
    <property type="entry name" value="SENSOR HISTIDINE KINASE"/>
    <property type="match status" value="1"/>
</dbReference>
<dbReference type="PRINTS" id="PR00344">
    <property type="entry name" value="BCTRLSENSOR"/>
</dbReference>
<dbReference type="CDD" id="cd00130">
    <property type="entry name" value="PAS"/>
    <property type="match status" value="1"/>
</dbReference>
<evidence type="ECO:0000259" key="7">
    <source>
        <dbReference type="PROSITE" id="PS50112"/>
    </source>
</evidence>
<proteinExistence type="predicted"/>
<comment type="caution">
    <text evidence="9">The sequence shown here is derived from an EMBL/GenBank/DDBJ whole genome shotgun (WGS) entry which is preliminary data.</text>
</comment>
<dbReference type="InterPro" id="IPR003594">
    <property type="entry name" value="HATPase_dom"/>
</dbReference>
<dbReference type="InterPro" id="IPR011006">
    <property type="entry name" value="CheY-like_superfamily"/>
</dbReference>
<dbReference type="InterPro" id="IPR000014">
    <property type="entry name" value="PAS"/>
</dbReference>
<keyword evidence="9" id="KW-0418">Kinase</keyword>
<dbReference type="InterPro" id="IPR036097">
    <property type="entry name" value="HisK_dim/P_sf"/>
</dbReference>
<dbReference type="EMBL" id="JAQQFM010000001">
    <property type="protein sequence ID" value="MFL9923132.1"/>
    <property type="molecule type" value="Genomic_DNA"/>
</dbReference>
<dbReference type="Pfam" id="PF13426">
    <property type="entry name" value="PAS_9"/>
    <property type="match status" value="1"/>
</dbReference>
<comment type="catalytic activity">
    <reaction evidence="1">
        <text>ATP + protein L-histidine = ADP + protein N-phospho-L-histidine.</text>
        <dbReference type="EC" id="2.7.13.3"/>
    </reaction>
</comment>
<dbReference type="NCBIfam" id="NF010076">
    <property type="entry name" value="PRK13557.1"/>
    <property type="match status" value="1"/>
</dbReference>
<evidence type="ECO:0000313" key="9">
    <source>
        <dbReference type="EMBL" id="MFL9923132.1"/>
    </source>
</evidence>
<dbReference type="InterPro" id="IPR036890">
    <property type="entry name" value="HATPase_C_sf"/>
</dbReference>
<dbReference type="EC" id="2.7.13.3" evidence="2"/>
<feature type="domain" description="PAS" evidence="7">
    <location>
        <begin position="33"/>
        <end position="106"/>
    </location>
</feature>
<dbReference type="SMART" id="SM00091">
    <property type="entry name" value="PAS"/>
    <property type="match status" value="1"/>
</dbReference>
<sequence length="545" mass="59265">MNQHDPNQKSETVQGAPTVDIAYLPNEIGGGQRSDIFFAAVETTRMPMIVTDPNLPDNPIVFANRAFLQMTGYATAEIVGTNCRFLQGPETDPATVDEVRAAIEAGREVATEILNYRKNGSTFWNALYISPVYDGQGKLVYYFASQLDISRRRDAEDALGQAKKMEALGQLTGGIAHDFNNLLQVISGYLDIMGLSLRANVPDLKRIARSVESIRNASNKATVLTQQLLAFARKQRLEGRTVNLNSLTENLTDLVRRTLGGSIEVETDLASDLWNCRVDPTQMEVALLNVLINARDAMNGKGTVTISTGNEELEEEDMPATFGLKAGKYVSIAVVDTGAGIPSDILHRVMDPFFTTKDEGKGTGLGLSMVYGFAKQSGGAVRITSTLDAGTTVRLYFPATLEEVRHSPRPGIQAVERGGAETILVVDDRIEVAELAQAMLESLGYNAVTVHSPAEAIVVLERSDHIDLLFSDLIMPGSMNGVVLAREARRRMPSIRVLLTTGYASESLENTNAGGVEFQVLNKPYSRDELARKVRLILDGPNGVS</sequence>
<dbReference type="RefSeq" id="WP_408154455.1">
    <property type="nucleotide sequence ID" value="NZ_JAQQFM010000001.1"/>
</dbReference>
<dbReference type="Pfam" id="PF02518">
    <property type="entry name" value="HATPase_c"/>
    <property type="match status" value="1"/>
</dbReference>
<protein>
    <recommendedName>
        <fullName evidence="2">histidine kinase</fullName>
        <ecNumber evidence="2">2.7.13.3</ecNumber>
    </recommendedName>
</protein>
<feature type="domain" description="PAC" evidence="8">
    <location>
        <begin position="107"/>
        <end position="161"/>
    </location>
</feature>
<dbReference type="SUPFAM" id="SSF55785">
    <property type="entry name" value="PYP-like sensor domain (PAS domain)"/>
    <property type="match status" value="1"/>
</dbReference>
<dbReference type="Gene3D" id="3.30.565.10">
    <property type="entry name" value="Histidine kinase-like ATPase, C-terminal domain"/>
    <property type="match status" value="1"/>
</dbReference>
<dbReference type="InterPro" id="IPR001610">
    <property type="entry name" value="PAC"/>
</dbReference>
<dbReference type="SUPFAM" id="SSF55874">
    <property type="entry name" value="ATPase domain of HSP90 chaperone/DNA topoisomerase II/histidine kinase"/>
    <property type="match status" value="1"/>
</dbReference>
<dbReference type="NCBIfam" id="TIGR00229">
    <property type="entry name" value="sensory_box"/>
    <property type="match status" value="1"/>
</dbReference>
<evidence type="ECO:0000313" key="10">
    <source>
        <dbReference type="Proteomes" id="UP001629246"/>
    </source>
</evidence>
<evidence type="ECO:0000259" key="6">
    <source>
        <dbReference type="PROSITE" id="PS50110"/>
    </source>
</evidence>
<dbReference type="PROSITE" id="PS50112">
    <property type="entry name" value="PAS"/>
    <property type="match status" value="1"/>
</dbReference>
<dbReference type="InterPro" id="IPR003661">
    <property type="entry name" value="HisK_dim/P_dom"/>
</dbReference>
<keyword evidence="10" id="KW-1185">Reference proteome</keyword>
<dbReference type="InterPro" id="IPR005467">
    <property type="entry name" value="His_kinase_dom"/>
</dbReference>
<dbReference type="CDD" id="cd00082">
    <property type="entry name" value="HisKA"/>
    <property type="match status" value="1"/>
</dbReference>
<dbReference type="SUPFAM" id="SSF47384">
    <property type="entry name" value="Homodimeric domain of signal transducing histidine kinase"/>
    <property type="match status" value="1"/>
</dbReference>
<feature type="domain" description="Histidine kinase" evidence="5">
    <location>
        <begin position="174"/>
        <end position="401"/>
    </location>
</feature>
<accession>A0ABW9A643</accession>
<dbReference type="Gene3D" id="3.30.450.20">
    <property type="entry name" value="PAS domain"/>
    <property type="match status" value="1"/>
</dbReference>
<dbReference type="Proteomes" id="UP001629246">
    <property type="component" value="Unassembled WGS sequence"/>
</dbReference>
<dbReference type="PROSITE" id="PS50110">
    <property type="entry name" value="RESPONSE_REGULATORY"/>
    <property type="match status" value="1"/>
</dbReference>
<feature type="modified residue" description="4-aspartylphosphate" evidence="4">
    <location>
        <position position="472"/>
    </location>
</feature>
<dbReference type="GO" id="GO:0016301">
    <property type="term" value="F:kinase activity"/>
    <property type="evidence" value="ECO:0007669"/>
    <property type="project" value="UniProtKB-KW"/>
</dbReference>
<keyword evidence="9" id="KW-0808">Transferase</keyword>
<gene>
    <name evidence="9" type="ORF">PQR62_02560</name>
</gene>
<keyword evidence="3 4" id="KW-0597">Phosphoprotein</keyword>
<feature type="domain" description="Response regulatory" evidence="6">
    <location>
        <begin position="422"/>
        <end position="538"/>
    </location>
</feature>